<keyword evidence="3" id="KW-0479">Metal-binding</keyword>
<dbReference type="EC" id="1.14.12.13" evidence="8"/>
<evidence type="ECO:0000256" key="4">
    <source>
        <dbReference type="ARBA" id="ARBA00023002"/>
    </source>
</evidence>
<dbReference type="EMBL" id="VRLW01000001">
    <property type="protein sequence ID" value="KAA1260579.1"/>
    <property type="molecule type" value="Genomic_DNA"/>
</dbReference>
<dbReference type="SUPFAM" id="SSF50022">
    <property type="entry name" value="ISP domain"/>
    <property type="match status" value="1"/>
</dbReference>
<dbReference type="Proteomes" id="UP000322699">
    <property type="component" value="Unassembled WGS sequence"/>
</dbReference>
<keyword evidence="6" id="KW-0411">Iron-sulfur</keyword>
<feature type="domain" description="Rieske" evidence="7">
    <location>
        <begin position="35"/>
        <end position="142"/>
    </location>
</feature>
<proteinExistence type="predicted"/>
<dbReference type="PANTHER" id="PTHR43756">
    <property type="entry name" value="CHOLINE MONOOXYGENASE, CHLOROPLASTIC"/>
    <property type="match status" value="1"/>
</dbReference>
<keyword evidence="4 8" id="KW-0560">Oxidoreductase</keyword>
<dbReference type="RefSeq" id="WP_068258649.1">
    <property type="nucleotide sequence ID" value="NZ_LWSK01000006.1"/>
</dbReference>
<sequence length="374" mass="42370">MFIHQSKLPHVLLPEHYWSAELFDQEQAKLFRPQWHWVGSLADLPGEGDFLTKDVMGTPVLIRKSSGTVHCYLNVCPHRHSMLSHQPSGNCETIKCQYHGWEFTESGKTGKIPDAKSFRPMPGGPECLTKFKTSLIGPLIFVNLAPDPDPIANQLGVTQAVLEQYAADRWRRVDHWDFDFPANWKIVAENTVESYHLDSVHSQTLQAAACEEDIEHEIHDSGTVMRSTTIAPAFYKRLADFVLPRLQPGCDHQYQLHHCFPGLFVIRIDAMLQVMSLTPITATSCHMDVSVFILRAEKETAFTRLLTTMWGRLKSSVIRKILAEDAAIYPDLQRGMENSPFKGSISTREELVFALQEYVARNCGLDHLIDKTDA</sequence>
<dbReference type="InterPro" id="IPR036922">
    <property type="entry name" value="Rieske_2Fe-2S_sf"/>
</dbReference>
<dbReference type="Gene3D" id="3.90.380.10">
    <property type="entry name" value="Naphthalene 1,2-dioxygenase Alpha Subunit, Chain A, domain 1"/>
    <property type="match status" value="2"/>
</dbReference>
<keyword evidence="2" id="KW-0001">2Fe-2S</keyword>
<comment type="caution">
    <text evidence="8">The sequence shown here is derived from an EMBL/GenBank/DDBJ whole genome shotgun (WGS) entry which is preliminary data.</text>
</comment>
<evidence type="ECO:0000256" key="5">
    <source>
        <dbReference type="ARBA" id="ARBA00023004"/>
    </source>
</evidence>
<dbReference type="AlphaFoldDB" id="A0A5B1CLC4"/>
<dbReference type="Gene3D" id="2.102.10.10">
    <property type="entry name" value="Rieske [2Fe-2S] iron-sulphur domain"/>
    <property type="match status" value="1"/>
</dbReference>
<comment type="cofactor">
    <cofactor evidence="1">
        <name>Fe cation</name>
        <dbReference type="ChEBI" id="CHEBI:24875"/>
    </cofactor>
</comment>
<evidence type="ECO:0000256" key="3">
    <source>
        <dbReference type="ARBA" id="ARBA00022723"/>
    </source>
</evidence>
<dbReference type="GO" id="GO:0051537">
    <property type="term" value="F:2 iron, 2 sulfur cluster binding"/>
    <property type="evidence" value="ECO:0007669"/>
    <property type="project" value="UniProtKB-KW"/>
</dbReference>
<dbReference type="CDD" id="cd03469">
    <property type="entry name" value="Rieske_RO_Alpha_N"/>
    <property type="match status" value="1"/>
</dbReference>
<keyword evidence="8" id="KW-0223">Dioxygenase</keyword>
<dbReference type="SUPFAM" id="SSF55961">
    <property type="entry name" value="Bet v1-like"/>
    <property type="match status" value="1"/>
</dbReference>
<evidence type="ECO:0000256" key="6">
    <source>
        <dbReference type="ARBA" id="ARBA00023014"/>
    </source>
</evidence>
<dbReference type="PRINTS" id="PR00090">
    <property type="entry name" value="RNGDIOXGNASE"/>
</dbReference>
<reference evidence="8 9" key="1">
    <citation type="submission" date="2019-08" db="EMBL/GenBank/DDBJ databases">
        <title>Deep-cultivation of Planctomycetes and their phenomic and genomic characterization uncovers novel biology.</title>
        <authorList>
            <person name="Wiegand S."/>
            <person name="Jogler M."/>
            <person name="Boedeker C."/>
            <person name="Pinto D."/>
            <person name="Vollmers J."/>
            <person name="Rivas-Marin E."/>
            <person name="Kohn T."/>
            <person name="Peeters S.H."/>
            <person name="Heuer A."/>
            <person name="Rast P."/>
            <person name="Oberbeckmann S."/>
            <person name="Bunk B."/>
            <person name="Jeske O."/>
            <person name="Meyerdierks A."/>
            <person name="Storesund J.E."/>
            <person name="Kallscheuer N."/>
            <person name="Luecker S."/>
            <person name="Lage O.M."/>
            <person name="Pohl T."/>
            <person name="Merkel B.J."/>
            <person name="Hornburger P."/>
            <person name="Mueller R.-W."/>
            <person name="Bruemmer F."/>
            <person name="Labrenz M."/>
            <person name="Spormann A.M."/>
            <person name="Op Den Camp H."/>
            <person name="Overmann J."/>
            <person name="Amann R."/>
            <person name="Jetten M.S.M."/>
            <person name="Mascher T."/>
            <person name="Medema M.H."/>
            <person name="Devos D.P."/>
            <person name="Kaster A.-K."/>
            <person name="Ovreas L."/>
            <person name="Rohde M."/>
            <person name="Galperin M.Y."/>
            <person name="Jogler C."/>
        </authorList>
    </citation>
    <scope>NUCLEOTIDE SEQUENCE [LARGE SCALE GENOMIC DNA]</scope>
    <source>
        <strain evidence="8 9">LF1</strain>
    </source>
</reference>
<name>A0A5B1CLC4_9BACT</name>
<gene>
    <name evidence="8" type="primary">cbdA</name>
    <name evidence="8" type="ORF">LF1_31190</name>
</gene>
<dbReference type="InterPro" id="IPR017941">
    <property type="entry name" value="Rieske_2Fe-2S"/>
</dbReference>
<dbReference type="CDD" id="cd00680">
    <property type="entry name" value="RHO_alpha_C"/>
    <property type="match status" value="1"/>
</dbReference>
<dbReference type="OrthoDB" id="9800776at2"/>
<dbReference type="InterPro" id="IPR001663">
    <property type="entry name" value="Rng_hydr_dOase-A"/>
</dbReference>
<dbReference type="GO" id="GO:0018626">
    <property type="term" value="F:2-halobenzoate 1,2-dioxygenase activity"/>
    <property type="evidence" value="ECO:0007669"/>
    <property type="project" value="UniProtKB-EC"/>
</dbReference>
<organism evidence="8 9">
    <name type="scientific">Rubripirellula obstinata</name>
    <dbReference type="NCBI Taxonomy" id="406547"/>
    <lineage>
        <taxon>Bacteria</taxon>
        <taxon>Pseudomonadati</taxon>
        <taxon>Planctomycetota</taxon>
        <taxon>Planctomycetia</taxon>
        <taxon>Pirellulales</taxon>
        <taxon>Pirellulaceae</taxon>
        <taxon>Rubripirellula</taxon>
    </lineage>
</organism>
<evidence type="ECO:0000313" key="8">
    <source>
        <dbReference type="EMBL" id="KAA1260579.1"/>
    </source>
</evidence>
<protein>
    <submittedName>
        <fullName evidence="8">2-halobenzoate 1,2-dioxygenase large subunit</fullName>
        <ecNumber evidence="8">1.14.12.13</ecNumber>
    </submittedName>
</protein>
<evidence type="ECO:0000256" key="1">
    <source>
        <dbReference type="ARBA" id="ARBA00001962"/>
    </source>
</evidence>
<dbReference type="InterPro" id="IPR015879">
    <property type="entry name" value="Ring_hydroxy_dOase_asu_C_dom"/>
</dbReference>
<keyword evidence="5" id="KW-0408">Iron</keyword>
<dbReference type="Pfam" id="PF00848">
    <property type="entry name" value="Ring_hydroxyl_A"/>
    <property type="match status" value="1"/>
</dbReference>
<dbReference type="PROSITE" id="PS51296">
    <property type="entry name" value="RIESKE"/>
    <property type="match status" value="1"/>
</dbReference>
<keyword evidence="9" id="KW-1185">Reference proteome</keyword>
<dbReference type="GO" id="GO:0005506">
    <property type="term" value="F:iron ion binding"/>
    <property type="evidence" value="ECO:0007669"/>
    <property type="project" value="InterPro"/>
</dbReference>
<evidence type="ECO:0000259" key="7">
    <source>
        <dbReference type="PROSITE" id="PS51296"/>
    </source>
</evidence>
<dbReference type="PANTHER" id="PTHR43756:SF5">
    <property type="entry name" value="CHOLINE MONOOXYGENASE, CHLOROPLASTIC"/>
    <property type="match status" value="1"/>
</dbReference>
<dbReference type="Pfam" id="PF00355">
    <property type="entry name" value="Rieske"/>
    <property type="match status" value="1"/>
</dbReference>
<evidence type="ECO:0000256" key="2">
    <source>
        <dbReference type="ARBA" id="ARBA00022714"/>
    </source>
</evidence>
<evidence type="ECO:0000313" key="9">
    <source>
        <dbReference type="Proteomes" id="UP000322699"/>
    </source>
</evidence>
<accession>A0A5B1CLC4</accession>